<evidence type="ECO:0000256" key="3">
    <source>
        <dbReference type="ARBA" id="ARBA00022475"/>
    </source>
</evidence>
<feature type="transmembrane region" description="Helical" evidence="7">
    <location>
        <begin position="179"/>
        <end position="199"/>
    </location>
</feature>
<evidence type="ECO:0000313" key="10">
    <source>
        <dbReference type="EMBL" id="CAB5034047.1"/>
    </source>
</evidence>
<dbReference type="InterPro" id="IPR035973">
    <property type="entry name" value="Cyt_c_oxidase_su3-like_sf"/>
</dbReference>
<sequence>MSTETHAHHEHPDVVGSRNRLGVILILVADIAFALSILFVYFYLRQQNVNSMWLPKASEEAPAVLPISSRGSWILTAIAAFGLLCHYYALKGVRAGNQTQLKLGGLVALVASAVAMVLQFNQIANAPFTFSSGAYASCYYLIAILNFVHLVLTVFFALGNWNRSRLGLYKSDHWHVDIVNVWWVWMTVSSLLGAFALSFS</sequence>
<feature type="transmembrane region" description="Helical" evidence="7">
    <location>
        <begin position="140"/>
        <end position="158"/>
    </location>
</feature>
<feature type="domain" description="Heme-copper oxidase subunit III family profile" evidence="8">
    <location>
        <begin position="1"/>
        <end position="200"/>
    </location>
</feature>
<proteinExistence type="inferred from homology"/>
<dbReference type="SUPFAM" id="SSF81452">
    <property type="entry name" value="Cytochrome c oxidase subunit III-like"/>
    <property type="match status" value="1"/>
</dbReference>
<keyword evidence="4 7" id="KW-0812">Transmembrane</keyword>
<dbReference type="EMBL" id="CAFBPV010000114">
    <property type="protein sequence ID" value="CAB5034047.1"/>
    <property type="molecule type" value="Genomic_DNA"/>
</dbReference>
<dbReference type="GO" id="GO:0004129">
    <property type="term" value="F:cytochrome-c oxidase activity"/>
    <property type="evidence" value="ECO:0007669"/>
    <property type="project" value="InterPro"/>
</dbReference>
<dbReference type="InterPro" id="IPR024791">
    <property type="entry name" value="Cyt_c/ubiquinol_Oxase_su3"/>
</dbReference>
<dbReference type="PANTHER" id="PTHR11403:SF2">
    <property type="entry name" value="CYTOCHROME BO(3) UBIQUINOL OXIDASE SUBUNIT 3"/>
    <property type="match status" value="1"/>
</dbReference>
<name>A0A6J6YQA1_9ZZZZ</name>
<comment type="similarity">
    <text evidence="2">Belongs to the cytochrome c oxidase subunit 3 family.</text>
</comment>
<dbReference type="GO" id="GO:0019646">
    <property type="term" value="P:aerobic electron transport chain"/>
    <property type="evidence" value="ECO:0007669"/>
    <property type="project" value="InterPro"/>
</dbReference>
<dbReference type="AlphaFoldDB" id="A0A6J6YQA1"/>
<dbReference type="Pfam" id="PF00510">
    <property type="entry name" value="COX3"/>
    <property type="match status" value="1"/>
</dbReference>
<evidence type="ECO:0000256" key="5">
    <source>
        <dbReference type="ARBA" id="ARBA00022989"/>
    </source>
</evidence>
<feature type="transmembrane region" description="Helical" evidence="7">
    <location>
        <begin position="101"/>
        <end position="120"/>
    </location>
</feature>
<keyword evidence="5 7" id="KW-1133">Transmembrane helix</keyword>
<evidence type="ECO:0000313" key="9">
    <source>
        <dbReference type="EMBL" id="CAB4810655.1"/>
    </source>
</evidence>
<gene>
    <name evidence="9" type="ORF">UFOPK3124_00372</name>
    <name evidence="10" type="ORF">UFOPK4165_00974</name>
</gene>
<reference evidence="9" key="1">
    <citation type="submission" date="2020-05" db="EMBL/GenBank/DDBJ databases">
        <authorList>
            <person name="Chiriac C."/>
            <person name="Salcher M."/>
            <person name="Ghai R."/>
            <person name="Kavagutti S V."/>
        </authorList>
    </citation>
    <scope>NUCLEOTIDE SEQUENCE</scope>
</reference>
<feature type="transmembrane region" description="Helical" evidence="7">
    <location>
        <begin position="21"/>
        <end position="44"/>
    </location>
</feature>
<evidence type="ECO:0000256" key="6">
    <source>
        <dbReference type="ARBA" id="ARBA00023136"/>
    </source>
</evidence>
<keyword evidence="6 7" id="KW-0472">Membrane</keyword>
<evidence type="ECO:0000256" key="7">
    <source>
        <dbReference type="SAM" id="Phobius"/>
    </source>
</evidence>
<evidence type="ECO:0000259" key="8">
    <source>
        <dbReference type="PROSITE" id="PS50253"/>
    </source>
</evidence>
<keyword evidence="3" id="KW-1003">Cell membrane</keyword>
<evidence type="ECO:0000256" key="1">
    <source>
        <dbReference type="ARBA" id="ARBA00004651"/>
    </source>
</evidence>
<evidence type="ECO:0000256" key="2">
    <source>
        <dbReference type="ARBA" id="ARBA00010581"/>
    </source>
</evidence>
<dbReference type="GO" id="GO:0005886">
    <property type="term" value="C:plasma membrane"/>
    <property type="evidence" value="ECO:0007669"/>
    <property type="project" value="UniProtKB-SubCell"/>
</dbReference>
<dbReference type="PANTHER" id="PTHR11403">
    <property type="entry name" value="CYTOCHROME C OXIDASE SUBUNIT III"/>
    <property type="match status" value="1"/>
</dbReference>
<protein>
    <submittedName>
        <fullName evidence="9">Unannotated protein</fullName>
    </submittedName>
</protein>
<dbReference type="InterPro" id="IPR013833">
    <property type="entry name" value="Cyt_c_oxidase_su3_a-hlx"/>
</dbReference>
<accession>A0A6J6YQA1</accession>
<organism evidence="9">
    <name type="scientific">freshwater metagenome</name>
    <dbReference type="NCBI Taxonomy" id="449393"/>
    <lineage>
        <taxon>unclassified sequences</taxon>
        <taxon>metagenomes</taxon>
        <taxon>ecological metagenomes</taxon>
    </lineage>
</organism>
<dbReference type="PROSITE" id="PS50253">
    <property type="entry name" value="COX3"/>
    <property type="match status" value="1"/>
</dbReference>
<dbReference type="EMBL" id="CAFAAY010000015">
    <property type="protein sequence ID" value="CAB4810655.1"/>
    <property type="molecule type" value="Genomic_DNA"/>
</dbReference>
<comment type="subcellular location">
    <subcellularLocation>
        <location evidence="1">Cell membrane</location>
        <topology evidence="1">Multi-pass membrane protein</topology>
    </subcellularLocation>
</comment>
<feature type="transmembrane region" description="Helical" evidence="7">
    <location>
        <begin position="71"/>
        <end position="89"/>
    </location>
</feature>
<evidence type="ECO:0000256" key="4">
    <source>
        <dbReference type="ARBA" id="ARBA00022692"/>
    </source>
</evidence>
<dbReference type="Gene3D" id="1.20.120.80">
    <property type="entry name" value="Cytochrome c oxidase, subunit III, four-helix bundle"/>
    <property type="match status" value="1"/>
</dbReference>
<dbReference type="InterPro" id="IPR000298">
    <property type="entry name" value="Cyt_c_oxidase-like_su3"/>
</dbReference>